<dbReference type="Proteomes" id="UP001487740">
    <property type="component" value="Unassembled WGS sequence"/>
</dbReference>
<dbReference type="AlphaFoldDB" id="A0AAW0SWV4"/>
<proteinExistence type="predicted"/>
<feature type="region of interest" description="Disordered" evidence="1">
    <location>
        <begin position="43"/>
        <end position="90"/>
    </location>
</feature>
<name>A0AAW0SWV4_SCYPA</name>
<sequence length="198" mass="20122">MPGRVPPASGLLYAASLVWEAAKAAAPTSCLGAADEKLNFAKTGREKGDMEMTSVGGAAPGGEGGPAGEGAPPLQREASVGSVSTVGGGEGGDHDAITEYCCHPATLPPITLPPITLPPITLPPITLPPITLPPITLPPITLPTPPHPAHKGITLVTLPHSAHRPSTCLTLFISPTLPRLHHPARNTITLPHPASPCP</sequence>
<evidence type="ECO:0000313" key="3">
    <source>
        <dbReference type="Proteomes" id="UP001487740"/>
    </source>
</evidence>
<gene>
    <name evidence="2" type="ORF">O3P69_019491</name>
</gene>
<accession>A0AAW0SWV4</accession>
<evidence type="ECO:0000313" key="2">
    <source>
        <dbReference type="EMBL" id="KAK8379578.1"/>
    </source>
</evidence>
<feature type="compositionally biased region" description="Low complexity" evidence="1">
    <location>
        <begin position="69"/>
        <end position="85"/>
    </location>
</feature>
<keyword evidence="3" id="KW-1185">Reference proteome</keyword>
<feature type="compositionally biased region" description="Gly residues" evidence="1">
    <location>
        <begin position="58"/>
        <end position="68"/>
    </location>
</feature>
<organism evidence="2 3">
    <name type="scientific">Scylla paramamosain</name>
    <name type="common">Mud crab</name>
    <dbReference type="NCBI Taxonomy" id="85552"/>
    <lineage>
        <taxon>Eukaryota</taxon>
        <taxon>Metazoa</taxon>
        <taxon>Ecdysozoa</taxon>
        <taxon>Arthropoda</taxon>
        <taxon>Crustacea</taxon>
        <taxon>Multicrustacea</taxon>
        <taxon>Malacostraca</taxon>
        <taxon>Eumalacostraca</taxon>
        <taxon>Eucarida</taxon>
        <taxon>Decapoda</taxon>
        <taxon>Pleocyemata</taxon>
        <taxon>Brachyura</taxon>
        <taxon>Eubrachyura</taxon>
        <taxon>Portunoidea</taxon>
        <taxon>Portunidae</taxon>
        <taxon>Portuninae</taxon>
        <taxon>Scylla</taxon>
    </lineage>
</organism>
<reference evidence="2 3" key="1">
    <citation type="submission" date="2023-03" db="EMBL/GenBank/DDBJ databases">
        <title>High-quality genome of Scylla paramamosain provides insights in environmental adaptation.</title>
        <authorList>
            <person name="Zhang L."/>
        </authorList>
    </citation>
    <scope>NUCLEOTIDE SEQUENCE [LARGE SCALE GENOMIC DNA]</scope>
    <source>
        <strain evidence="2">LZ_2023a</strain>
        <tissue evidence="2">Muscle</tissue>
    </source>
</reference>
<comment type="caution">
    <text evidence="2">The sequence shown here is derived from an EMBL/GenBank/DDBJ whole genome shotgun (WGS) entry which is preliminary data.</text>
</comment>
<protein>
    <submittedName>
        <fullName evidence="2">Uncharacterized protein</fullName>
    </submittedName>
</protein>
<dbReference type="EMBL" id="JARAKH010000043">
    <property type="protein sequence ID" value="KAK8379578.1"/>
    <property type="molecule type" value="Genomic_DNA"/>
</dbReference>
<evidence type="ECO:0000256" key="1">
    <source>
        <dbReference type="SAM" id="MobiDB-lite"/>
    </source>
</evidence>